<evidence type="ECO:0000313" key="1">
    <source>
        <dbReference type="EMBL" id="KRY80797.1"/>
    </source>
</evidence>
<gene>
    <name evidence="1" type="ORF">T4D_9904</name>
</gene>
<name>A0A0V1F3S4_TRIPS</name>
<evidence type="ECO:0000313" key="2">
    <source>
        <dbReference type="Proteomes" id="UP000054995"/>
    </source>
</evidence>
<proteinExistence type="predicted"/>
<accession>A0A0V1F3S4</accession>
<organism evidence="1 2">
    <name type="scientific">Trichinella pseudospiralis</name>
    <name type="common">Parasitic roundworm</name>
    <dbReference type="NCBI Taxonomy" id="6337"/>
    <lineage>
        <taxon>Eukaryota</taxon>
        <taxon>Metazoa</taxon>
        <taxon>Ecdysozoa</taxon>
        <taxon>Nematoda</taxon>
        <taxon>Enoplea</taxon>
        <taxon>Dorylaimia</taxon>
        <taxon>Trichinellida</taxon>
        <taxon>Trichinellidae</taxon>
        <taxon>Trichinella</taxon>
    </lineage>
</organism>
<dbReference type="Proteomes" id="UP000054995">
    <property type="component" value="Unassembled WGS sequence"/>
</dbReference>
<sequence length="312" mass="35396">MDNTGLGVTKLFTICWREHGTGELKCGQRWQVEKAPLALCEWMAILLEGNRTRPDKLVTDCILNNLLLCENEVCTLFGDCGTCPEKKGIKIGESTPLIMNSAQLYFENGTGCSNVLYSYKHPPHKNDAQSSEESGWAPSETFYELLVQNCCRTLWRIERGQRSGNIVKNLFRDDGAGTEGKREKFMRNTDYNGGGKSAVDRQIVRVAVGKTALARKERVKRRGKYSAERDKIVGHLLDRTRERGCEVMGKLNETLRTCWFRNRTRRDEMVKDFVLRKLRLCEKAACTLCGSIEQNPWEKAVSVVEKTAGTKE</sequence>
<dbReference type="AlphaFoldDB" id="A0A0V1F3S4"/>
<keyword evidence="2" id="KW-1185">Reference proteome</keyword>
<comment type="caution">
    <text evidence="1">The sequence shown here is derived from an EMBL/GenBank/DDBJ whole genome shotgun (WGS) entry which is preliminary data.</text>
</comment>
<reference evidence="1 2" key="1">
    <citation type="submission" date="2015-01" db="EMBL/GenBank/DDBJ databases">
        <title>Evolution of Trichinella species and genotypes.</title>
        <authorList>
            <person name="Korhonen P.K."/>
            <person name="Edoardo P."/>
            <person name="Giuseppe L.R."/>
            <person name="Gasser R.B."/>
        </authorList>
    </citation>
    <scope>NUCLEOTIDE SEQUENCE [LARGE SCALE GENOMIC DNA]</scope>
    <source>
        <strain evidence="1">ISS470</strain>
    </source>
</reference>
<protein>
    <submittedName>
        <fullName evidence="1">Uncharacterized protein</fullName>
    </submittedName>
</protein>
<dbReference type="EMBL" id="JYDT01000324">
    <property type="protein sequence ID" value="KRY80797.1"/>
    <property type="molecule type" value="Genomic_DNA"/>
</dbReference>